<evidence type="ECO:0000313" key="1">
    <source>
        <dbReference type="EMBL" id="VDK23365.1"/>
    </source>
</evidence>
<organism evidence="3">
    <name type="scientific">Taenia asiatica</name>
    <name type="common">Asian tapeworm</name>
    <dbReference type="NCBI Taxonomy" id="60517"/>
    <lineage>
        <taxon>Eukaryota</taxon>
        <taxon>Metazoa</taxon>
        <taxon>Spiralia</taxon>
        <taxon>Lophotrochozoa</taxon>
        <taxon>Platyhelminthes</taxon>
        <taxon>Cestoda</taxon>
        <taxon>Eucestoda</taxon>
        <taxon>Cyclophyllidea</taxon>
        <taxon>Taeniidae</taxon>
        <taxon>Taenia</taxon>
    </lineage>
</organism>
<reference evidence="1 2" key="2">
    <citation type="submission" date="2018-11" db="EMBL/GenBank/DDBJ databases">
        <authorList>
            <consortium name="Pathogen Informatics"/>
        </authorList>
    </citation>
    <scope>NUCLEOTIDE SEQUENCE [LARGE SCALE GENOMIC DNA]</scope>
</reference>
<dbReference type="WBParaSite" id="TASK_0000162401-mRNA-1">
    <property type="protein sequence ID" value="TASK_0000162401-mRNA-1"/>
    <property type="gene ID" value="TASK_0000162401"/>
</dbReference>
<name>A0A0R3VW30_TAEAS</name>
<proteinExistence type="predicted"/>
<dbReference type="AlphaFoldDB" id="A0A0R3VW30"/>
<dbReference type="Proteomes" id="UP000282613">
    <property type="component" value="Unassembled WGS sequence"/>
</dbReference>
<protein>
    <submittedName>
        <fullName evidence="3">Transposase</fullName>
    </submittedName>
</protein>
<dbReference type="OrthoDB" id="6266139at2759"/>
<accession>A0A0R3VW30</accession>
<sequence>MVDQSVIIEGLNKQFKLIRSTRIRWDGAVVRSGEVFTSLAYNLMRESVSTELGGQRDELWSLKLIPRCSAACKLFLAGDPIRAAHLAAAWQIEDDFDSLRDLLRSLKECIELVEKAVHRLAALHKLKVNPTAAAIVLTSPVASPSRRKTKRGSGKKVGDGGNPLMAQYLPWSTVEEEAKALVYRLHEDVAFREGLVRALIPTTANVIVGDSGVADRGSPQRLCFLWRKAHQSVKWENLLNLVEHVREVSAV</sequence>
<keyword evidence="2" id="KW-1185">Reference proteome</keyword>
<evidence type="ECO:0000313" key="2">
    <source>
        <dbReference type="Proteomes" id="UP000282613"/>
    </source>
</evidence>
<gene>
    <name evidence="1" type="ORF">TASK_LOCUS1625</name>
</gene>
<dbReference type="EMBL" id="UYRS01000478">
    <property type="protein sequence ID" value="VDK23365.1"/>
    <property type="molecule type" value="Genomic_DNA"/>
</dbReference>
<reference evidence="3" key="1">
    <citation type="submission" date="2017-02" db="UniProtKB">
        <authorList>
            <consortium name="WormBaseParasite"/>
        </authorList>
    </citation>
    <scope>IDENTIFICATION</scope>
</reference>
<evidence type="ECO:0000313" key="3">
    <source>
        <dbReference type="WBParaSite" id="TASK_0000162401-mRNA-1"/>
    </source>
</evidence>